<sequence>MAPTLTAAQQAIYHEDRRPQLYAALITLLVLVNFFVVARLVAHYYDRYRHEKFGFNIRILLAEDLLIVLSALFVDVMIGNLLAATHFGLGLHSWRINAEDPNYPRNLSNAFRHVWITMVFTPSTFTWIKLTLLFFYRRLFLVSQKWLQIAWWANLVYVVLWLIGATGFYLFQCWPVQWYFMRYYSRYHREPPYPITGQCNATNVTNVSRPLIFGLISDAAILLLPVFSISQLQMSLTKKVGLIGVFSVGVIACGTDMARIIELSTDTDDIIDPACTHLPPPSFPTL</sequence>
<keyword evidence="4 6" id="KW-0472">Membrane</keyword>
<accession>A0A9P4QNS3</accession>
<evidence type="ECO:0000256" key="6">
    <source>
        <dbReference type="SAM" id="Phobius"/>
    </source>
</evidence>
<feature type="transmembrane region" description="Helical" evidence="6">
    <location>
        <begin position="114"/>
        <end position="137"/>
    </location>
</feature>
<feature type="transmembrane region" description="Helical" evidence="6">
    <location>
        <begin position="21"/>
        <end position="45"/>
    </location>
</feature>
<evidence type="ECO:0000256" key="3">
    <source>
        <dbReference type="ARBA" id="ARBA00022989"/>
    </source>
</evidence>
<dbReference type="OrthoDB" id="4682787at2759"/>
<feature type="transmembrane region" description="Helical" evidence="6">
    <location>
        <begin position="211"/>
        <end position="229"/>
    </location>
</feature>
<dbReference type="Proteomes" id="UP000799444">
    <property type="component" value="Unassembled WGS sequence"/>
</dbReference>
<reference evidence="8" key="1">
    <citation type="journal article" date="2020" name="Stud. Mycol.">
        <title>101 Dothideomycetes genomes: a test case for predicting lifestyles and emergence of pathogens.</title>
        <authorList>
            <person name="Haridas S."/>
            <person name="Albert R."/>
            <person name="Binder M."/>
            <person name="Bloem J."/>
            <person name="Labutti K."/>
            <person name="Salamov A."/>
            <person name="Andreopoulos B."/>
            <person name="Baker S."/>
            <person name="Barry K."/>
            <person name="Bills G."/>
            <person name="Bluhm B."/>
            <person name="Cannon C."/>
            <person name="Castanera R."/>
            <person name="Culley D."/>
            <person name="Daum C."/>
            <person name="Ezra D."/>
            <person name="Gonzalez J."/>
            <person name="Henrissat B."/>
            <person name="Kuo A."/>
            <person name="Liang C."/>
            <person name="Lipzen A."/>
            <person name="Lutzoni F."/>
            <person name="Magnuson J."/>
            <person name="Mondo S."/>
            <person name="Nolan M."/>
            <person name="Ohm R."/>
            <person name="Pangilinan J."/>
            <person name="Park H.-J."/>
            <person name="Ramirez L."/>
            <person name="Alfaro M."/>
            <person name="Sun H."/>
            <person name="Tritt A."/>
            <person name="Yoshinaga Y."/>
            <person name="Zwiers L.-H."/>
            <person name="Turgeon B."/>
            <person name="Goodwin S."/>
            <person name="Spatafora J."/>
            <person name="Crous P."/>
            <person name="Grigoriev I."/>
        </authorList>
    </citation>
    <scope>NUCLEOTIDE SEQUENCE</scope>
    <source>
        <strain evidence="8">CBS 125425</strain>
    </source>
</reference>
<proteinExistence type="inferred from homology"/>
<evidence type="ECO:0000256" key="1">
    <source>
        <dbReference type="ARBA" id="ARBA00004141"/>
    </source>
</evidence>
<dbReference type="AlphaFoldDB" id="A0A9P4QNS3"/>
<organism evidence="8 9">
    <name type="scientific">Polyplosphaeria fusca</name>
    <dbReference type="NCBI Taxonomy" id="682080"/>
    <lineage>
        <taxon>Eukaryota</taxon>
        <taxon>Fungi</taxon>
        <taxon>Dikarya</taxon>
        <taxon>Ascomycota</taxon>
        <taxon>Pezizomycotina</taxon>
        <taxon>Dothideomycetes</taxon>
        <taxon>Pleosporomycetidae</taxon>
        <taxon>Pleosporales</taxon>
        <taxon>Tetraplosphaeriaceae</taxon>
        <taxon>Polyplosphaeria</taxon>
    </lineage>
</organism>
<dbReference type="InterPro" id="IPR052337">
    <property type="entry name" value="SAT4-like"/>
</dbReference>
<feature type="transmembrane region" description="Helical" evidence="6">
    <location>
        <begin position="149"/>
        <end position="171"/>
    </location>
</feature>
<dbReference type="InterPro" id="IPR049326">
    <property type="entry name" value="Rhodopsin_dom_fungi"/>
</dbReference>
<evidence type="ECO:0000256" key="5">
    <source>
        <dbReference type="ARBA" id="ARBA00038359"/>
    </source>
</evidence>
<comment type="similarity">
    <text evidence="5">Belongs to the SAT4 family.</text>
</comment>
<dbReference type="PANTHER" id="PTHR33048:SF47">
    <property type="entry name" value="INTEGRAL MEMBRANE PROTEIN-RELATED"/>
    <property type="match status" value="1"/>
</dbReference>
<evidence type="ECO:0000256" key="4">
    <source>
        <dbReference type="ARBA" id="ARBA00023136"/>
    </source>
</evidence>
<evidence type="ECO:0000256" key="2">
    <source>
        <dbReference type="ARBA" id="ARBA00022692"/>
    </source>
</evidence>
<keyword evidence="9" id="KW-1185">Reference proteome</keyword>
<comment type="subcellular location">
    <subcellularLocation>
        <location evidence="1">Membrane</location>
        <topology evidence="1">Multi-pass membrane protein</topology>
    </subcellularLocation>
</comment>
<gene>
    <name evidence="8" type="ORF">EJ04DRAFT_444146</name>
</gene>
<feature type="domain" description="Rhodopsin" evidence="7">
    <location>
        <begin position="60"/>
        <end position="268"/>
    </location>
</feature>
<evidence type="ECO:0000313" key="8">
    <source>
        <dbReference type="EMBL" id="KAF2730862.1"/>
    </source>
</evidence>
<dbReference type="EMBL" id="ML996207">
    <property type="protein sequence ID" value="KAF2730862.1"/>
    <property type="molecule type" value="Genomic_DNA"/>
</dbReference>
<dbReference type="Pfam" id="PF20684">
    <property type="entry name" value="Fung_rhodopsin"/>
    <property type="match status" value="1"/>
</dbReference>
<feature type="transmembrane region" description="Helical" evidence="6">
    <location>
        <begin position="65"/>
        <end position="94"/>
    </location>
</feature>
<name>A0A9P4QNS3_9PLEO</name>
<keyword evidence="2 6" id="KW-0812">Transmembrane</keyword>
<evidence type="ECO:0000313" key="9">
    <source>
        <dbReference type="Proteomes" id="UP000799444"/>
    </source>
</evidence>
<dbReference type="PANTHER" id="PTHR33048">
    <property type="entry name" value="PTH11-LIKE INTEGRAL MEMBRANE PROTEIN (AFU_ORTHOLOGUE AFUA_5G11245)"/>
    <property type="match status" value="1"/>
</dbReference>
<protein>
    <recommendedName>
        <fullName evidence="7">Rhodopsin domain-containing protein</fullName>
    </recommendedName>
</protein>
<keyword evidence="3 6" id="KW-1133">Transmembrane helix</keyword>
<comment type="caution">
    <text evidence="8">The sequence shown here is derived from an EMBL/GenBank/DDBJ whole genome shotgun (WGS) entry which is preliminary data.</text>
</comment>
<evidence type="ECO:0000259" key="7">
    <source>
        <dbReference type="Pfam" id="PF20684"/>
    </source>
</evidence>
<dbReference type="GO" id="GO:0016020">
    <property type="term" value="C:membrane"/>
    <property type="evidence" value="ECO:0007669"/>
    <property type="project" value="UniProtKB-SubCell"/>
</dbReference>